<sequence length="263" mass="29062">MKLTELITFPDLTGFSLNRLLEIAKHAGMAILKVYAEDSINVIVKGDNSPLTLADQASNEVIITNLKELTPAIPVISEEEKDILYEIRKEYQYYWCVDPLDGTKEFIKRNGEFTVNIALIRKDKPVFGVIYVPVTGELFYGGKEYGSWKLAAGGQKKQLKINNKADSWTAVGSRSHAADEEIAVQKMYPVAQTVSVGSSLKFCLIAEGLAQIYYRHGPTMEWDTASGQAIAEGAGAVMTTPDGQPFMYNKTSLLNGPFLVKVR</sequence>
<feature type="binding site" evidence="9">
    <location>
        <position position="78"/>
    </location>
    <ligand>
        <name>Mg(2+)</name>
        <dbReference type="ChEBI" id="CHEBI:18420"/>
        <label>1</label>
    </ligand>
</feature>
<keyword evidence="8 9" id="KW-0472">Membrane</keyword>
<organism evidence="10 11">
    <name type="scientific">Mucilaginibacter aquariorum</name>
    <dbReference type="NCBI Taxonomy" id="2967225"/>
    <lineage>
        <taxon>Bacteria</taxon>
        <taxon>Pseudomonadati</taxon>
        <taxon>Bacteroidota</taxon>
        <taxon>Sphingobacteriia</taxon>
        <taxon>Sphingobacteriales</taxon>
        <taxon>Sphingobacteriaceae</taxon>
        <taxon>Mucilaginibacter</taxon>
    </lineage>
</organism>
<dbReference type="InterPro" id="IPR020550">
    <property type="entry name" value="Inositol_monophosphatase_CS"/>
</dbReference>
<evidence type="ECO:0000256" key="6">
    <source>
        <dbReference type="ARBA" id="ARBA00022801"/>
    </source>
</evidence>
<dbReference type="Pfam" id="PF00459">
    <property type="entry name" value="Inositol_P"/>
    <property type="match status" value="1"/>
</dbReference>
<dbReference type="InterPro" id="IPR020583">
    <property type="entry name" value="Inositol_monoP_metal-BS"/>
</dbReference>
<dbReference type="NCBIfam" id="TIGR01331">
    <property type="entry name" value="bisphos_cysQ"/>
    <property type="match status" value="1"/>
</dbReference>
<dbReference type="InterPro" id="IPR006240">
    <property type="entry name" value="CysQ"/>
</dbReference>
<dbReference type="SUPFAM" id="SSF56655">
    <property type="entry name" value="Carbohydrate phosphatase"/>
    <property type="match status" value="1"/>
</dbReference>
<dbReference type="InterPro" id="IPR050725">
    <property type="entry name" value="CysQ/Inositol_MonoPase"/>
</dbReference>
<evidence type="ECO:0000313" key="11">
    <source>
        <dbReference type="Proteomes" id="UP001204376"/>
    </source>
</evidence>
<dbReference type="Gene3D" id="3.30.540.10">
    <property type="entry name" value="Fructose-1,6-Bisphosphatase, subunit A, domain 1"/>
    <property type="match status" value="1"/>
</dbReference>
<proteinExistence type="inferred from homology"/>
<name>A0ABT1SVM5_9SPHI</name>
<keyword evidence="7 9" id="KW-0460">Magnesium</keyword>
<feature type="binding site" evidence="9">
    <location>
        <position position="98"/>
    </location>
    <ligand>
        <name>Mg(2+)</name>
        <dbReference type="ChEBI" id="CHEBI:18420"/>
        <label>2</label>
    </ligand>
</feature>
<feature type="binding site" evidence="9">
    <location>
        <position position="101"/>
    </location>
    <ligand>
        <name>Mg(2+)</name>
        <dbReference type="ChEBI" id="CHEBI:18420"/>
        <label>2</label>
    </ligand>
</feature>
<comment type="cofactor">
    <cofactor evidence="9">
        <name>Mg(2+)</name>
        <dbReference type="ChEBI" id="CHEBI:18420"/>
    </cofactor>
</comment>
<evidence type="ECO:0000256" key="5">
    <source>
        <dbReference type="ARBA" id="ARBA00022723"/>
    </source>
</evidence>
<comment type="similarity">
    <text evidence="2 9">Belongs to the inositol monophosphatase superfamily. CysQ family.</text>
</comment>
<evidence type="ECO:0000256" key="8">
    <source>
        <dbReference type="ARBA" id="ARBA00023136"/>
    </source>
</evidence>
<comment type="function">
    <text evidence="9">Converts adenosine-3',5'-bisphosphate (PAP) to AMP.</text>
</comment>
<evidence type="ECO:0000313" key="10">
    <source>
        <dbReference type="EMBL" id="MCQ6956386.1"/>
    </source>
</evidence>
<accession>A0ABT1SVM5</accession>
<keyword evidence="5 9" id="KW-0479">Metal-binding</keyword>
<dbReference type="Proteomes" id="UP001204376">
    <property type="component" value="Unassembled WGS sequence"/>
</dbReference>
<comment type="catalytic activity">
    <reaction evidence="1 9">
        <text>adenosine 3',5'-bisphosphate + H2O = AMP + phosphate</text>
        <dbReference type="Rhea" id="RHEA:10040"/>
        <dbReference type="ChEBI" id="CHEBI:15377"/>
        <dbReference type="ChEBI" id="CHEBI:43474"/>
        <dbReference type="ChEBI" id="CHEBI:58343"/>
        <dbReference type="ChEBI" id="CHEBI:456215"/>
        <dbReference type="EC" id="3.1.3.7"/>
    </reaction>
</comment>
<reference evidence="10 11" key="1">
    <citation type="submission" date="2022-07" db="EMBL/GenBank/DDBJ databases">
        <title>Mucilaginibacter sp. JC4.</title>
        <authorList>
            <person name="Le V."/>
            <person name="Ko S.-R."/>
            <person name="Ahn C.-Y."/>
            <person name="Oh H.-M."/>
        </authorList>
    </citation>
    <scope>NUCLEOTIDE SEQUENCE [LARGE SCALE GENOMIC DNA]</scope>
    <source>
        <strain evidence="10 11">JC4</strain>
    </source>
</reference>
<keyword evidence="11" id="KW-1185">Reference proteome</keyword>
<feature type="binding site" evidence="9">
    <location>
        <position position="78"/>
    </location>
    <ligand>
        <name>substrate</name>
    </ligand>
</feature>
<evidence type="ECO:0000256" key="9">
    <source>
        <dbReference type="HAMAP-Rule" id="MF_02095"/>
    </source>
</evidence>
<dbReference type="Gene3D" id="3.40.190.80">
    <property type="match status" value="1"/>
</dbReference>
<keyword evidence="6 9" id="KW-0378">Hydrolase</keyword>
<feature type="binding site" evidence="9">
    <location>
        <position position="223"/>
    </location>
    <ligand>
        <name>Mg(2+)</name>
        <dbReference type="ChEBI" id="CHEBI:18420"/>
        <label>2</label>
    </ligand>
</feature>
<keyword evidence="3 9" id="KW-1003">Cell membrane</keyword>
<comment type="caution">
    <text evidence="10">The sequence shown here is derived from an EMBL/GenBank/DDBJ whole genome shotgun (WGS) entry which is preliminary data.</text>
</comment>
<feature type="binding site" evidence="9">
    <location>
        <position position="223"/>
    </location>
    <ligand>
        <name>substrate</name>
    </ligand>
</feature>
<gene>
    <name evidence="9 10" type="primary">cysQ</name>
    <name evidence="10" type="ORF">NPE20_00375</name>
</gene>
<dbReference type="PANTHER" id="PTHR43028:SF5">
    <property type="entry name" value="3'(2'),5'-BISPHOSPHATE NUCLEOTIDASE 1"/>
    <property type="match status" value="1"/>
</dbReference>
<keyword evidence="4" id="KW-0997">Cell inner membrane</keyword>
<feature type="binding site" evidence="9">
    <location>
        <begin position="100"/>
        <end position="103"/>
    </location>
    <ligand>
        <name>substrate</name>
    </ligand>
</feature>
<dbReference type="PROSITE" id="PS00630">
    <property type="entry name" value="IMP_2"/>
    <property type="match status" value="1"/>
</dbReference>
<protein>
    <recommendedName>
        <fullName evidence="9">3'(2'),5'-bisphosphate nucleotidase CysQ</fullName>
        <ecNumber evidence="9">3.1.3.7</ecNumber>
    </recommendedName>
    <alternativeName>
        <fullName evidence="9">3'(2'),5-bisphosphonucleoside 3'(2')-phosphohydrolase</fullName>
    </alternativeName>
    <alternativeName>
        <fullName evidence="9">3'-phosphoadenosine 5'-phosphate phosphatase</fullName>
        <shortName evidence="9">PAP phosphatase</shortName>
    </alternativeName>
</protein>
<dbReference type="PROSITE" id="PS00629">
    <property type="entry name" value="IMP_1"/>
    <property type="match status" value="1"/>
</dbReference>
<dbReference type="GO" id="GO:0008441">
    <property type="term" value="F:3'(2'),5'-bisphosphate nucleotidase activity"/>
    <property type="evidence" value="ECO:0007669"/>
    <property type="project" value="UniProtKB-EC"/>
</dbReference>
<dbReference type="PANTHER" id="PTHR43028">
    <property type="entry name" value="3'(2'),5'-BISPHOSPHATE NUCLEOTIDASE 1"/>
    <property type="match status" value="1"/>
</dbReference>
<dbReference type="PRINTS" id="PR00377">
    <property type="entry name" value="IMPHPHTASES"/>
</dbReference>
<feature type="binding site" evidence="9">
    <location>
        <position position="98"/>
    </location>
    <ligand>
        <name>Mg(2+)</name>
        <dbReference type="ChEBI" id="CHEBI:18420"/>
        <label>1</label>
    </ligand>
</feature>
<dbReference type="RefSeq" id="WP_256536602.1">
    <property type="nucleotide sequence ID" value="NZ_JANHOH010000001.1"/>
</dbReference>
<evidence type="ECO:0000256" key="7">
    <source>
        <dbReference type="ARBA" id="ARBA00022842"/>
    </source>
</evidence>
<dbReference type="HAMAP" id="MF_02095">
    <property type="entry name" value="CysQ"/>
    <property type="match status" value="1"/>
</dbReference>
<feature type="binding site" evidence="9">
    <location>
        <position position="100"/>
    </location>
    <ligand>
        <name>Mg(2+)</name>
        <dbReference type="ChEBI" id="CHEBI:18420"/>
        <label>1</label>
    </ligand>
</feature>
<comment type="subcellular location">
    <subcellularLocation>
        <location evidence="9">Cell membrane</location>
        <topology evidence="9">Peripheral membrane protein</topology>
        <orientation evidence="9">Cytoplasmic side</orientation>
    </subcellularLocation>
</comment>
<evidence type="ECO:0000256" key="4">
    <source>
        <dbReference type="ARBA" id="ARBA00022519"/>
    </source>
</evidence>
<evidence type="ECO:0000256" key="2">
    <source>
        <dbReference type="ARBA" id="ARBA00005289"/>
    </source>
</evidence>
<evidence type="ECO:0000256" key="1">
    <source>
        <dbReference type="ARBA" id="ARBA00001625"/>
    </source>
</evidence>
<dbReference type="CDD" id="cd01638">
    <property type="entry name" value="CysQ"/>
    <property type="match status" value="1"/>
</dbReference>
<evidence type="ECO:0000256" key="3">
    <source>
        <dbReference type="ARBA" id="ARBA00022475"/>
    </source>
</evidence>
<dbReference type="InterPro" id="IPR000760">
    <property type="entry name" value="Inositol_monophosphatase-like"/>
</dbReference>
<dbReference type="EMBL" id="JANHOH010000001">
    <property type="protein sequence ID" value="MCQ6956386.1"/>
    <property type="molecule type" value="Genomic_DNA"/>
</dbReference>
<dbReference type="EC" id="3.1.3.7" evidence="9"/>